<keyword evidence="4" id="KW-0479">Metal-binding</keyword>
<dbReference type="InterPro" id="IPR050121">
    <property type="entry name" value="Cytochrome_P450_monoxygenase"/>
</dbReference>
<organism evidence="7 8">
    <name type="scientific">Eutypa lata (strain UCR-EL1)</name>
    <name type="common">Grapevine dieback disease fungus</name>
    <name type="synonym">Eutypa armeniacae</name>
    <dbReference type="NCBI Taxonomy" id="1287681"/>
    <lineage>
        <taxon>Eukaryota</taxon>
        <taxon>Fungi</taxon>
        <taxon>Dikarya</taxon>
        <taxon>Ascomycota</taxon>
        <taxon>Pezizomycotina</taxon>
        <taxon>Sordariomycetes</taxon>
        <taxon>Xylariomycetidae</taxon>
        <taxon>Xylariales</taxon>
        <taxon>Diatrypaceae</taxon>
        <taxon>Eutypa</taxon>
    </lineage>
</organism>
<evidence type="ECO:0000256" key="4">
    <source>
        <dbReference type="ARBA" id="ARBA00022723"/>
    </source>
</evidence>
<dbReference type="EMBL" id="KB707421">
    <property type="protein sequence ID" value="EMR62512.1"/>
    <property type="molecule type" value="Genomic_DNA"/>
</dbReference>
<dbReference type="GO" id="GO:0004497">
    <property type="term" value="F:monooxygenase activity"/>
    <property type="evidence" value="ECO:0007669"/>
    <property type="project" value="UniProtKB-KW"/>
</dbReference>
<name>M7SEB7_EUTLA</name>
<accession>M7SEB7</accession>
<comment type="cofactor">
    <cofactor evidence="1">
        <name>heme</name>
        <dbReference type="ChEBI" id="CHEBI:30413"/>
    </cofactor>
</comment>
<gene>
    <name evidence="7" type="ORF">UCREL1_10577</name>
</gene>
<evidence type="ECO:0000256" key="5">
    <source>
        <dbReference type="ARBA" id="ARBA00023004"/>
    </source>
</evidence>
<dbReference type="STRING" id="1287681.M7SEB7"/>
<evidence type="ECO:0000313" key="7">
    <source>
        <dbReference type="EMBL" id="EMR62512.1"/>
    </source>
</evidence>
<keyword evidence="8" id="KW-1185">Reference proteome</keyword>
<dbReference type="eggNOG" id="KOG0158">
    <property type="taxonomic scope" value="Eukaryota"/>
</dbReference>
<evidence type="ECO:0000256" key="1">
    <source>
        <dbReference type="ARBA" id="ARBA00001971"/>
    </source>
</evidence>
<dbReference type="InterPro" id="IPR036396">
    <property type="entry name" value="Cyt_P450_sf"/>
</dbReference>
<dbReference type="OrthoDB" id="1470350at2759"/>
<evidence type="ECO:0000313" key="8">
    <source>
        <dbReference type="Proteomes" id="UP000012174"/>
    </source>
</evidence>
<keyword evidence="5" id="KW-0408">Iron</keyword>
<proteinExistence type="inferred from homology"/>
<dbReference type="PRINTS" id="PR00465">
    <property type="entry name" value="EP450IV"/>
</dbReference>
<dbReference type="InterPro" id="IPR001128">
    <property type="entry name" value="Cyt_P450"/>
</dbReference>
<sequence>MASHQEPHGVDVHSLFCAAAMDFITAYCFGAARSTNFIKATAYRAHWQELYATRKAHGFFEQELPGLSAALRRYLGLSLTPAFVGAANRELEDWCRHMSDATIEDLQKQQEGSPSRRRLAVTANTVNDPVVVRAIIAGLDKEEEYNGAASPIHATALQRRELTIASETIDHVLAGQETTGVALTYLTYHLSLSLDLQRELRSELLSSSLRPNAKYAHGGAAIAIPDSRQLDGLPLLHAVVTETVRRYAPAGGPEPRVTPAEGCRIGSYEGVPGGVRVSASPYNLHRDETVFPDPEKWDYTRWLPKNGVAGATDEECLRDVNRDETHHCGHILELY</sequence>
<dbReference type="GO" id="GO:0016705">
    <property type="term" value="F:oxidoreductase activity, acting on paired donors, with incorporation or reduction of molecular oxygen"/>
    <property type="evidence" value="ECO:0007669"/>
    <property type="project" value="InterPro"/>
</dbReference>
<dbReference type="SUPFAM" id="SSF48264">
    <property type="entry name" value="Cytochrome P450"/>
    <property type="match status" value="1"/>
</dbReference>
<dbReference type="Gene3D" id="1.10.630.10">
    <property type="entry name" value="Cytochrome P450"/>
    <property type="match status" value="1"/>
</dbReference>
<keyword evidence="6" id="KW-0560">Oxidoreductase</keyword>
<dbReference type="OMA" id="PETWQPK"/>
<dbReference type="PANTHER" id="PTHR24305">
    <property type="entry name" value="CYTOCHROME P450"/>
    <property type="match status" value="1"/>
</dbReference>
<dbReference type="Pfam" id="PF00067">
    <property type="entry name" value="p450"/>
    <property type="match status" value="1"/>
</dbReference>
<comment type="similarity">
    <text evidence="2">Belongs to the cytochrome P450 family.</text>
</comment>
<dbReference type="GO" id="GO:0020037">
    <property type="term" value="F:heme binding"/>
    <property type="evidence" value="ECO:0007669"/>
    <property type="project" value="InterPro"/>
</dbReference>
<dbReference type="KEGG" id="ela:UCREL1_10577"/>
<reference evidence="8" key="1">
    <citation type="journal article" date="2013" name="Genome Announc.">
        <title>Draft genome sequence of the grapevine dieback fungus Eutypa lata UCR-EL1.</title>
        <authorList>
            <person name="Blanco-Ulate B."/>
            <person name="Rolshausen P.E."/>
            <person name="Cantu D."/>
        </authorList>
    </citation>
    <scope>NUCLEOTIDE SEQUENCE [LARGE SCALE GENOMIC DNA]</scope>
    <source>
        <strain evidence="8">UCR-EL1</strain>
    </source>
</reference>
<keyword evidence="3" id="KW-0349">Heme</keyword>
<evidence type="ECO:0000256" key="3">
    <source>
        <dbReference type="ARBA" id="ARBA00022617"/>
    </source>
</evidence>
<dbReference type="GO" id="GO:0005506">
    <property type="term" value="F:iron ion binding"/>
    <property type="evidence" value="ECO:0007669"/>
    <property type="project" value="InterPro"/>
</dbReference>
<dbReference type="Proteomes" id="UP000012174">
    <property type="component" value="Unassembled WGS sequence"/>
</dbReference>
<dbReference type="InterPro" id="IPR002403">
    <property type="entry name" value="Cyt_P450_E_grp-IV"/>
</dbReference>
<keyword evidence="6" id="KW-0503">Monooxygenase</keyword>
<evidence type="ECO:0000256" key="2">
    <source>
        <dbReference type="ARBA" id="ARBA00010617"/>
    </source>
</evidence>
<dbReference type="PANTHER" id="PTHR24305:SF166">
    <property type="entry name" value="CYTOCHROME P450 12A4, MITOCHONDRIAL-RELATED"/>
    <property type="match status" value="1"/>
</dbReference>
<evidence type="ECO:0000256" key="6">
    <source>
        <dbReference type="ARBA" id="ARBA00023033"/>
    </source>
</evidence>
<dbReference type="AlphaFoldDB" id="M7SEB7"/>
<protein>
    <submittedName>
        <fullName evidence="7">Putative cytochrome p450 3a12 protein</fullName>
    </submittedName>
</protein>
<dbReference type="HOGENOM" id="CLU_001570_14_2_1"/>